<reference evidence="7" key="1">
    <citation type="submission" date="2022-11" db="EMBL/GenBank/DDBJ databases">
        <title>Complete genome sequence of Veillonella rogosae KCOM 3468 isolated from human Subgingival dental plaque of Chronic peridontitis Lesion.</title>
        <authorList>
            <person name="Park S.-N."/>
            <person name="Lim Y.K."/>
            <person name="Kook J.-K."/>
        </authorList>
    </citation>
    <scope>NUCLEOTIDE SEQUENCE</scope>
    <source>
        <strain evidence="7">KCOM 3468</strain>
    </source>
</reference>
<dbReference type="Proteomes" id="UP001164244">
    <property type="component" value="Chromosome"/>
</dbReference>
<feature type="transmembrane region" description="Helical" evidence="5">
    <location>
        <begin position="28"/>
        <end position="46"/>
    </location>
</feature>
<dbReference type="Gene3D" id="3.40.50.720">
    <property type="entry name" value="NAD(P)-binding Rossmann-like Domain"/>
    <property type="match status" value="1"/>
</dbReference>
<gene>
    <name evidence="7" type="ORF">OKW85_00170</name>
</gene>
<evidence type="ECO:0000256" key="3">
    <source>
        <dbReference type="ARBA" id="ARBA00023027"/>
    </source>
</evidence>
<evidence type="ECO:0000259" key="6">
    <source>
        <dbReference type="Pfam" id="PF01370"/>
    </source>
</evidence>
<comment type="cofactor">
    <cofactor evidence="1">
        <name>NAD(+)</name>
        <dbReference type="ChEBI" id="CHEBI:57540"/>
    </cofactor>
</comment>
<dbReference type="EMBL" id="CP110418">
    <property type="protein sequence ID" value="UZG51058.1"/>
    <property type="molecule type" value="Genomic_DNA"/>
</dbReference>
<sequence length="351" mass="39549">MNDVLSYELERTVKDIHIFLSKLSGKTILITGATGFIGSMLTRLFLVSNMKYGTNINIICSVRNIKKVEDLFSNLKNSEQLVYITNGLAACNYSVDYIFHTAAPTTSKFFVTQPVETLNGSISTTLDVLQYATKNKVKKIVYLSSMEQYGIQQVDYQNMTEDDLGYIDHLDVRSSYSEGKRICECYCNAYFHEYNVPVCIARIAQCFGPGLSLLDNRVSMQFAKSVIHNENIILHTAGQSVSNFCYITDVLSALVLLLFKGECGEAYNICNSIETRTIKDIANLVAKEVAKGKIDVVFDIPDDANKYGYAHDVKFILNSEKIQSLGWKPKINMVRGYTNLINYIKNENHKL</sequence>
<keyword evidence="4" id="KW-0456">Lyase</keyword>
<dbReference type="AlphaFoldDB" id="A0AA46X329"/>
<dbReference type="PANTHER" id="PTHR43078:SF6">
    <property type="entry name" value="UDP-GLUCURONIC ACID DECARBOXYLASE 1"/>
    <property type="match status" value="1"/>
</dbReference>
<feature type="domain" description="NAD-dependent epimerase/dehydratase" evidence="6">
    <location>
        <begin position="28"/>
        <end position="270"/>
    </location>
</feature>
<evidence type="ECO:0000313" key="7">
    <source>
        <dbReference type="EMBL" id="UZG51058.1"/>
    </source>
</evidence>
<evidence type="ECO:0000256" key="1">
    <source>
        <dbReference type="ARBA" id="ARBA00001911"/>
    </source>
</evidence>
<dbReference type="InterPro" id="IPR036291">
    <property type="entry name" value="NAD(P)-bd_dom_sf"/>
</dbReference>
<dbReference type="GO" id="GO:0042732">
    <property type="term" value="P:D-xylose metabolic process"/>
    <property type="evidence" value="ECO:0007669"/>
    <property type="project" value="InterPro"/>
</dbReference>
<dbReference type="PANTHER" id="PTHR43078">
    <property type="entry name" value="UDP-GLUCURONIC ACID DECARBOXYLASE-RELATED"/>
    <property type="match status" value="1"/>
</dbReference>
<dbReference type="KEGG" id="vrg:OKW85_00170"/>
<evidence type="ECO:0000256" key="5">
    <source>
        <dbReference type="SAM" id="Phobius"/>
    </source>
</evidence>
<keyword evidence="5" id="KW-0812">Transmembrane</keyword>
<dbReference type="Pfam" id="PF01370">
    <property type="entry name" value="Epimerase"/>
    <property type="match status" value="1"/>
</dbReference>
<organism evidence="7 8">
    <name type="scientific">Veillonella rogosae</name>
    <dbReference type="NCBI Taxonomy" id="423477"/>
    <lineage>
        <taxon>Bacteria</taxon>
        <taxon>Bacillati</taxon>
        <taxon>Bacillota</taxon>
        <taxon>Negativicutes</taxon>
        <taxon>Veillonellales</taxon>
        <taxon>Veillonellaceae</taxon>
        <taxon>Veillonella</taxon>
    </lineage>
</organism>
<keyword evidence="5" id="KW-0472">Membrane</keyword>
<dbReference type="GO" id="GO:0048040">
    <property type="term" value="F:UDP-glucuronate decarboxylase activity"/>
    <property type="evidence" value="ECO:0007669"/>
    <property type="project" value="TreeGrafter"/>
</dbReference>
<dbReference type="RefSeq" id="WP_265138203.1">
    <property type="nucleotide sequence ID" value="NZ_CP110418.1"/>
</dbReference>
<keyword evidence="3" id="KW-0520">NAD</keyword>
<evidence type="ECO:0000256" key="4">
    <source>
        <dbReference type="ARBA" id="ARBA00023239"/>
    </source>
</evidence>
<dbReference type="GO" id="GO:0070403">
    <property type="term" value="F:NAD+ binding"/>
    <property type="evidence" value="ECO:0007669"/>
    <property type="project" value="InterPro"/>
</dbReference>
<dbReference type="SUPFAM" id="SSF51735">
    <property type="entry name" value="NAD(P)-binding Rossmann-fold domains"/>
    <property type="match status" value="1"/>
</dbReference>
<protein>
    <submittedName>
        <fullName evidence="7">NAD(P)-dependent oxidoreductase</fullName>
    </submittedName>
</protein>
<evidence type="ECO:0000256" key="2">
    <source>
        <dbReference type="ARBA" id="ARBA00022793"/>
    </source>
</evidence>
<keyword evidence="5" id="KW-1133">Transmembrane helix</keyword>
<dbReference type="GO" id="GO:0005737">
    <property type="term" value="C:cytoplasm"/>
    <property type="evidence" value="ECO:0007669"/>
    <property type="project" value="TreeGrafter"/>
</dbReference>
<accession>A0AA46X329</accession>
<dbReference type="InterPro" id="IPR001509">
    <property type="entry name" value="Epimerase_deHydtase"/>
</dbReference>
<evidence type="ECO:0000313" key="8">
    <source>
        <dbReference type="Proteomes" id="UP001164244"/>
    </source>
</evidence>
<keyword evidence="2" id="KW-0210">Decarboxylase</keyword>
<name>A0AA46X329_9FIRM</name>
<proteinExistence type="predicted"/>
<dbReference type="InterPro" id="IPR044516">
    <property type="entry name" value="UXS-like"/>
</dbReference>